<protein>
    <submittedName>
        <fullName evidence="2">Uncharacterized protein</fullName>
    </submittedName>
</protein>
<name>A0ABD2HRP9_HETSC</name>
<reference evidence="2 3" key="1">
    <citation type="submission" date="2024-10" db="EMBL/GenBank/DDBJ databases">
        <authorList>
            <person name="Kim D."/>
        </authorList>
    </citation>
    <scope>NUCLEOTIDE SEQUENCE [LARGE SCALE GENOMIC DNA]</scope>
    <source>
        <strain evidence="2">Taebaek</strain>
    </source>
</reference>
<gene>
    <name evidence="2" type="ORF">niasHS_016801</name>
</gene>
<accession>A0ABD2HRP9</accession>
<evidence type="ECO:0000256" key="1">
    <source>
        <dbReference type="SAM" id="SignalP"/>
    </source>
</evidence>
<comment type="caution">
    <text evidence="2">The sequence shown here is derived from an EMBL/GenBank/DDBJ whole genome shotgun (WGS) entry which is preliminary data.</text>
</comment>
<sequence>MFLPSTSAIILVILLLALPVHLMALADDDKDAENNNSSGFTASGIMKGLTTGLTLSSCLPGADCARPIQQVHGATVSGHSLVPQPPAAQQLDQMLPPGKLKMRRKTTSINTIEHKSKDKKKCKKHPEKCHNGVYYHGHYDREKHRGCC</sequence>
<organism evidence="2 3">
    <name type="scientific">Heterodera schachtii</name>
    <name type="common">Sugarbeet cyst nematode worm</name>
    <name type="synonym">Tylenchus schachtii</name>
    <dbReference type="NCBI Taxonomy" id="97005"/>
    <lineage>
        <taxon>Eukaryota</taxon>
        <taxon>Metazoa</taxon>
        <taxon>Ecdysozoa</taxon>
        <taxon>Nematoda</taxon>
        <taxon>Chromadorea</taxon>
        <taxon>Rhabditida</taxon>
        <taxon>Tylenchina</taxon>
        <taxon>Tylenchomorpha</taxon>
        <taxon>Tylenchoidea</taxon>
        <taxon>Heteroderidae</taxon>
        <taxon>Heteroderinae</taxon>
        <taxon>Heterodera</taxon>
    </lineage>
</organism>
<evidence type="ECO:0000313" key="2">
    <source>
        <dbReference type="EMBL" id="KAL3067835.1"/>
    </source>
</evidence>
<feature type="signal peptide" evidence="1">
    <location>
        <begin position="1"/>
        <end position="24"/>
    </location>
</feature>
<dbReference type="EMBL" id="JBICCN010000458">
    <property type="protein sequence ID" value="KAL3067835.1"/>
    <property type="molecule type" value="Genomic_DNA"/>
</dbReference>
<keyword evidence="3" id="KW-1185">Reference proteome</keyword>
<dbReference type="AlphaFoldDB" id="A0ABD2HRP9"/>
<proteinExistence type="predicted"/>
<feature type="chain" id="PRO_5044858293" evidence="1">
    <location>
        <begin position="25"/>
        <end position="148"/>
    </location>
</feature>
<dbReference type="Proteomes" id="UP001620645">
    <property type="component" value="Unassembled WGS sequence"/>
</dbReference>
<evidence type="ECO:0000313" key="3">
    <source>
        <dbReference type="Proteomes" id="UP001620645"/>
    </source>
</evidence>
<keyword evidence="1" id="KW-0732">Signal</keyword>